<dbReference type="GO" id="GO:0022900">
    <property type="term" value="P:electron transport chain"/>
    <property type="evidence" value="ECO:0007669"/>
    <property type="project" value="InterPro"/>
</dbReference>
<dbReference type="Pfam" id="PF00111">
    <property type="entry name" value="Fer2"/>
    <property type="match status" value="1"/>
</dbReference>
<feature type="non-terminal residue" evidence="11">
    <location>
        <position position="1"/>
    </location>
</feature>
<keyword evidence="7 9" id="KW-0408">Iron</keyword>
<evidence type="ECO:0000256" key="1">
    <source>
        <dbReference type="ARBA" id="ARBA00004229"/>
    </source>
</evidence>
<proteinExistence type="inferred from homology"/>
<dbReference type="PANTHER" id="PTHR43112:SF3">
    <property type="entry name" value="FERREDOXIN-2, CHLOROPLASTIC"/>
    <property type="match status" value="1"/>
</dbReference>
<keyword evidence="5 9" id="KW-0479">Metal-binding</keyword>
<dbReference type="InterPro" id="IPR036010">
    <property type="entry name" value="2Fe-2S_ferredoxin-like_sf"/>
</dbReference>
<evidence type="ECO:0000256" key="7">
    <source>
        <dbReference type="ARBA" id="ARBA00023004"/>
    </source>
</evidence>
<dbReference type="Gene3D" id="3.10.20.30">
    <property type="match status" value="1"/>
</dbReference>
<reference evidence="11 12" key="1">
    <citation type="journal article" date="2021" name="Nat. Plants">
        <title>The Taxus genome provides insights into paclitaxel biosynthesis.</title>
        <authorList>
            <person name="Xiong X."/>
            <person name="Gou J."/>
            <person name="Liao Q."/>
            <person name="Li Y."/>
            <person name="Zhou Q."/>
            <person name="Bi G."/>
            <person name="Li C."/>
            <person name="Du R."/>
            <person name="Wang X."/>
            <person name="Sun T."/>
            <person name="Guo L."/>
            <person name="Liang H."/>
            <person name="Lu P."/>
            <person name="Wu Y."/>
            <person name="Zhang Z."/>
            <person name="Ro D.K."/>
            <person name="Shang Y."/>
            <person name="Huang S."/>
            <person name="Yan J."/>
        </authorList>
    </citation>
    <scope>NUCLEOTIDE SEQUENCE [LARGE SCALE GENOMIC DNA]</scope>
    <source>
        <strain evidence="11">Ta-2019</strain>
    </source>
</reference>
<evidence type="ECO:0000256" key="4">
    <source>
        <dbReference type="ARBA" id="ARBA00022714"/>
    </source>
</evidence>
<name>A0AA38CPC0_TAXCH</name>
<accession>A0AA38CPC0</accession>
<keyword evidence="9" id="KW-0150">Chloroplast</keyword>
<dbReference type="CDD" id="cd00207">
    <property type="entry name" value="fer2"/>
    <property type="match status" value="1"/>
</dbReference>
<keyword evidence="4 9" id="KW-0001">2Fe-2S</keyword>
<evidence type="ECO:0000256" key="5">
    <source>
        <dbReference type="ARBA" id="ARBA00022723"/>
    </source>
</evidence>
<evidence type="ECO:0000256" key="6">
    <source>
        <dbReference type="ARBA" id="ARBA00022982"/>
    </source>
</evidence>
<dbReference type="EMBL" id="JAHRHJ020000009">
    <property type="protein sequence ID" value="KAH9300679.1"/>
    <property type="molecule type" value="Genomic_DNA"/>
</dbReference>
<keyword evidence="12" id="KW-1185">Reference proteome</keyword>
<keyword evidence="9" id="KW-0934">Plastid</keyword>
<dbReference type="Proteomes" id="UP000824469">
    <property type="component" value="Unassembled WGS sequence"/>
</dbReference>
<keyword evidence="6 9" id="KW-0249">Electron transport</keyword>
<gene>
    <name evidence="11" type="ORF">KI387_012262</name>
</gene>
<dbReference type="InterPro" id="IPR006058">
    <property type="entry name" value="2Fe2S_fd_BS"/>
</dbReference>
<dbReference type="AlphaFoldDB" id="A0AA38CPC0"/>
<evidence type="ECO:0000256" key="3">
    <source>
        <dbReference type="ARBA" id="ARBA00022448"/>
    </source>
</evidence>
<feature type="non-terminal residue" evidence="11">
    <location>
        <position position="123"/>
    </location>
</feature>
<evidence type="ECO:0000259" key="10">
    <source>
        <dbReference type="PROSITE" id="PS51085"/>
    </source>
</evidence>
<comment type="function">
    <text evidence="9">Ferredoxins are iron-sulfur proteins that transfer electrons in a wide variety of metabolic reactions.</text>
</comment>
<keyword evidence="8 9" id="KW-0411">Iron-sulfur</keyword>
<keyword evidence="3 9" id="KW-0813">Transport</keyword>
<evidence type="ECO:0000256" key="9">
    <source>
        <dbReference type="RuleBase" id="RU364001"/>
    </source>
</evidence>
<organism evidence="11 12">
    <name type="scientific">Taxus chinensis</name>
    <name type="common">Chinese yew</name>
    <name type="synonym">Taxus wallichiana var. chinensis</name>
    <dbReference type="NCBI Taxonomy" id="29808"/>
    <lineage>
        <taxon>Eukaryota</taxon>
        <taxon>Viridiplantae</taxon>
        <taxon>Streptophyta</taxon>
        <taxon>Embryophyta</taxon>
        <taxon>Tracheophyta</taxon>
        <taxon>Spermatophyta</taxon>
        <taxon>Pinopsida</taxon>
        <taxon>Pinidae</taxon>
        <taxon>Conifers II</taxon>
        <taxon>Cupressales</taxon>
        <taxon>Taxaceae</taxon>
        <taxon>Taxus</taxon>
    </lineage>
</organism>
<feature type="domain" description="2Fe-2S ferredoxin-type" evidence="10">
    <location>
        <begin position="1"/>
        <end position="66"/>
    </location>
</feature>
<evidence type="ECO:0000313" key="11">
    <source>
        <dbReference type="EMBL" id="KAH9300679.1"/>
    </source>
</evidence>
<comment type="caution">
    <text evidence="11">The sequence shown here is derived from an EMBL/GenBank/DDBJ whole genome shotgun (WGS) entry which is preliminary data.</text>
</comment>
<comment type="subcellular location">
    <subcellularLocation>
        <location evidence="1 9">Plastid</location>
        <location evidence="1 9">Chloroplast</location>
    </subcellularLocation>
</comment>
<evidence type="ECO:0000313" key="12">
    <source>
        <dbReference type="Proteomes" id="UP000824469"/>
    </source>
</evidence>
<dbReference type="GO" id="GO:0046872">
    <property type="term" value="F:metal ion binding"/>
    <property type="evidence" value="ECO:0007669"/>
    <property type="project" value="UniProtKB-KW"/>
</dbReference>
<dbReference type="PANTHER" id="PTHR43112">
    <property type="entry name" value="FERREDOXIN"/>
    <property type="match status" value="1"/>
</dbReference>
<dbReference type="GO" id="GO:0009055">
    <property type="term" value="F:electron transfer activity"/>
    <property type="evidence" value="ECO:0007669"/>
    <property type="project" value="InterPro"/>
</dbReference>
<sequence>NRSASIDLPFSCHAGACSACAGKVEKGMVDQSNQSFLDDGQMGDGFVLTCVAYPTSDCMCNIMPCDNGGNWVWNFVVSMEYGTAGVDNRPLVLLGFSVVKRKQVLQLHGGIFGSHEREKREVQ</sequence>
<evidence type="ECO:0000256" key="2">
    <source>
        <dbReference type="ARBA" id="ARBA00007874"/>
    </source>
</evidence>
<dbReference type="PROSITE" id="PS51085">
    <property type="entry name" value="2FE2S_FER_2"/>
    <property type="match status" value="1"/>
</dbReference>
<dbReference type="InterPro" id="IPR001041">
    <property type="entry name" value="2Fe-2S_ferredoxin-type"/>
</dbReference>
<dbReference type="InterPro" id="IPR010241">
    <property type="entry name" value="Fd_pln"/>
</dbReference>
<protein>
    <recommendedName>
        <fullName evidence="9">Ferredoxin</fullName>
    </recommendedName>
</protein>
<dbReference type="PROSITE" id="PS00197">
    <property type="entry name" value="2FE2S_FER_1"/>
    <property type="match status" value="1"/>
</dbReference>
<dbReference type="GO" id="GO:0051537">
    <property type="term" value="F:2 iron, 2 sulfur cluster binding"/>
    <property type="evidence" value="ECO:0007669"/>
    <property type="project" value="UniProtKB-KW"/>
</dbReference>
<evidence type="ECO:0000256" key="8">
    <source>
        <dbReference type="ARBA" id="ARBA00023014"/>
    </source>
</evidence>
<comment type="cofactor">
    <cofactor evidence="9">
        <name>[2Fe-2S] cluster</name>
        <dbReference type="ChEBI" id="CHEBI:190135"/>
    </cofactor>
    <text evidence="9">Binds 1 [2Fe-2S] cluster.</text>
</comment>
<dbReference type="InterPro" id="IPR012675">
    <property type="entry name" value="Beta-grasp_dom_sf"/>
</dbReference>
<dbReference type="GO" id="GO:0009507">
    <property type="term" value="C:chloroplast"/>
    <property type="evidence" value="ECO:0007669"/>
    <property type="project" value="UniProtKB-SubCell"/>
</dbReference>
<dbReference type="NCBIfam" id="TIGR02008">
    <property type="entry name" value="fdx_plant"/>
    <property type="match status" value="1"/>
</dbReference>
<comment type="similarity">
    <text evidence="2 9">Belongs to the 2Fe2S plant-type ferredoxin family.</text>
</comment>
<dbReference type="SUPFAM" id="SSF54292">
    <property type="entry name" value="2Fe-2S ferredoxin-like"/>
    <property type="match status" value="1"/>
</dbReference>